<dbReference type="InterPro" id="IPR012677">
    <property type="entry name" value="Nucleotide-bd_a/b_plait_sf"/>
</dbReference>
<protein>
    <recommendedName>
        <fullName evidence="5">RRM domain-containing protein</fullName>
    </recommendedName>
</protein>
<proteinExistence type="predicted"/>
<organism evidence="3 4">
    <name type="scientific">Cichlidogyrus casuarinus</name>
    <dbReference type="NCBI Taxonomy" id="1844966"/>
    <lineage>
        <taxon>Eukaryota</taxon>
        <taxon>Metazoa</taxon>
        <taxon>Spiralia</taxon>
        <taxon>Lophotrochozoa</taxon>
        <taxon>Platyhelminthes</taxon>
        <taxon>Monogenea</taxon>
        <taxon>Monopisthocotylea</taxon>
        <taxon>Dactylogyridea</taxon>
        <taxon>Ancyrocephalidae</taxon>
        <taxon>Cichlidogyrus</taxon>
    </lineage>
</organism>
<dbReference type="AlphaFoldDB" id="A0ABD2PVQ6"/>
<sequence length="374" mass="40803">MKFFNDVGAKVLGDNQQSIFFVSYRDKRPTGDAFVIFETELMANKALTRHKDYLGDRYVELFKASPSEMIQVCNNVLNFNNASGPSNLTPTTQGTSLLSNNLMMLNNTLDPSASSLIMAMAAQRNPDPLMLLTQKNPINNIEDPTDPTDPTCPFAKALPPGGATGLIQISGLPIDTSRAQIRMFLGVNNLAKVFRLRRIENSESLIQNMVSTWLLSVLNTETGVQLIQDLIHQQFTTVLGSFLLPSFALFGVNPLNAQLYPIPLVEQGLPVYRVLSLCGGSARPDKLTSPSNAVCQGEWKIAKNLIKNLMRRIPKRLNAVSDQSMKVTSADTGSPMILIHGAPIDTSLAEILSLFGQVSQLLSVSCCSTISSNV</sequence>
<gene>
    <name evidence="3" type="ORF">Ciccas_010145</name>
</gene>
<dbReference type="PANTHER" id="PTHR13976">
    <property type="entry name" value="HETEROGENEOUS NUCLEAR RIBONUCLEOPROTEIN-RELATED"/>
    <property type="match status" value="1"/>
</dbReference>
<evidence type="ECO:0000256" key="1">
    <source>
        <dbReference type="ARBA" id="ARBA00022737"/>
    </source>
</evidence>
<dbReference type="InterPro" id="IPR035979">
    <property type="entry name" value="RBD_domain_sf"/>
</dbReference>
<accession>A0ABD2PVQ6</accession>
<keyword evidence="2" id="KW-0694">RNA-binding</keyword>
<dbReference type="InterPro" id="IPR050666">
    <property type="entry name" value="ESRP"/>
</dbReference>
<evidence type="ECO:0000256" key="2">
    <source>
        <dbReference type="ARBA" id="ARBA00022884"/>
    </source>
</evidence>
<dbReference type="Gene3D" id="3.30.70.330">
    <property type="match status" value="1"/>
</dbReference>
<keyword evidence="1" id="KW-0677">Repeat</keyword>
<dbReference type="EMBL" id="JBJKFK010002322">
    <property type="protein sequence ID" value="KAL3311275.1"/>
    <property type="molecule type" value="Genomic_DNA"/>
</dbReference>
<comment type="caution">
    <text evidence="3">The sequence shown here is derived from an EMBL/GenBank/DDBJ whole genome shotgun (WGS) entry which is preliminary data.</text>
</comment>
<keyword evidence="4" id="KW-1185">Reference proteome</keyword>
<evidence type="ECO:0000313" key="3">
    <source>
        <dbReference type="EMBL" id="KAL3311275.1"/>
    </source>
</evidence>
<dbReference type="SUPFAM" id="SSF54928">
    <property type="entry name" value="RNA-binding domain, RBD"/>
    <property type="match status" value="1"/>
</dbReference>
<evidence type="ECO:0008006" key="5">
    <source>
        <dbReference type="Google" id="ProtNLM"/>
    </source>
</evidence>
<reference evidence="3 4" key="1">
    <citation type="submission" date="2024-11" db="EMBL/GenBank/DDBJ databases">
        <title>Adaptive evolution of stress response genes in parasites aligns with host niche diversity.</title>
        <authorList>
            <person name="Hahn C."/>
            <person name="Resl P."/>
        </authorList>
    </citation>
    <scope>NUCLEOTIDE SEQUENCE [LARGE SCALE GENOMIC DNA]</scope>
    <source>
        <strain evidence="3">EGGRZ-B1_66</strain>
        <tissue evidence="3">Body</tissue>
    </source>
</reference>
<evidence type="ECO:0000313" key="4">
    <source>
        <dbReference type="Proteomes" id="UP001626550"/>
    </source>
</evidence>
<name>A0ABD2PVQ6_9PLAT</name>
<dbReference type="GO" id="GO:0003723">
    <property type="term" value="F:RNA binding"/>
    <property type="evidence" value="ECO:0007669"/>
    <property type="project" value="UniProtKB-KW"/>
</dbReference>
<dbReference type="Proteomes" id="UP001626550">
    <property type="component" value="Unassembled WGS sequence"/>
</dbReference>